<evidence type="ECO:0000313" key="2">
    <source>
        <dbReference type="EMBL" id="OWT65787.1"/>
    </source>
</evidence>
<feature type="domain" description="Hydantoinase B/oxoprolinase" evidence="1">
    <location>
        <begin position="5"/>
        <end position="516"/>
    </location>
</feature>
<gene>
    <name evidence="2" type="ORF">CEY11_03395</name>
</gene>
<protein>
    <submittedName>
        <fullName evidence="2">Hydantoinase</fullName>
    </submittedName>
</protein>
<sequence>MARFDSVSLEVINSKLISIIEEAATTLLRTCYSAIVRDSRDFTCTMTDSTGQLLAQAPHSLPAFAATMPYTVRECLKEYPIEKLEQGDVLITNNPWIAIGHLNDVVIITPIWFGGRVVAFAANAANVADIGGRGMGTQAASIYEEGIQIPILKLHEKGVPKVDIYRMIEQNVRMSDQVMGDIHAQVASNEVCSRRLVEFMKESNIDDFNELATAIQDRSEIAMRKAISAIPDGSYSHESITYGVEEEVKIKVTLTVKGDEIFADFTGTDAQSRWAINSVLNYTYAYTVYTIKCVIAPQIPNNEGCTRPIKINAPERTIVNPVYPAPVAARSQIGKFLPIPVMRALAKMIPEKVIADSGSAPLWCSSFKYSEPDGRHISHTPMMTGGMGARQDKDGISAIDFPSVIVNVPVEIQEHRFPLLIRRWCLVKDGGGPGQYRGGMGFEFEAENVSGTTMMASLRCERIENPAEGLEGGLPGSRGYVGRADGTILDPHKIHELAPNERIVFKTAGGGGVGEPRLRAPEAVLSDVLNGWVSVDAARDVYGVKIDPQTMQIDVEETAELRAVYA</sequence>
<proteinExistence type="predicted"/>
<dbReference type="PANTHER" id="PTHR11365">
    <property type="entry name" value="5-OXOPROLINASE RELATED"/>
    <property type="match status" value="1"/>
</dbReference>
<dbReference type="Pfam" id="PF02538">
    <property type="entry name" value="Hydantoinase_B"/>
    <property type="match status" value="1"/>
</dbReference>
<comment type="caution">
    <text evidence="2">The sequence shown here is derived from an EMBL/GenBank/DDBJ whole genome shotgun (WGS) entry which is preliminary data.</text>
</comment>
<name>A0A225MWL7_9BURK</name>
<dbReference type="OrthoDB" id="8612863at2"/>
<dbReference type="RefSeq" id="WP_088601936.1">
    <property type="nucleotide sequence ID" value="NZ_NJIH01000002.1"/>
</dbReference>
<dbReference type="GO" id="GO:0006749">
    <property type="term" value="P:glutathione metabolic process"/>
    <property type="evidence" value="ECO:0007669"/>
    <property type="project" value="TreeGrafter"/>
</dbReference>
<keyword evidence="3" id="KW-1185">Reference proteome</keyword>
<evidence type="ECO:0000313" key="3">
    <source>
        <dbReference type="Proteomes" id="UP000214603"/>
    </source>
</evidence>
<dbReference type="Proteomes" id="UP000214603">
    <property type="component" value="Unassembled WGS sequence"/>
</dbReference>
<dbReference type="GO" id="GO:0017168">
    <property type="term" value="F:5-oxoprolinase (ATP-hydrolyzing) activity"/>
    <property type="evidence" value="ECO:0007669"/>
    <property type="project" value="TreeGrafter"/>
</dbReference>
<dbReference type="PANTHER" id="PTHR11365:SF23">
    <property type="entry name" value="HYPOTHETICAL 5-OXOPROLINASE (EUROFUNG)-RELATED"/>
    <property type="match status" value="1"/>
</dbReference>
<dbReference type="EMBL" id="NJIH01000002">
    <property type="protein sequence ID" value="OWT65787.1"/>
    <property type="molecule type" value="Genomic_DNA"/>
</dbReference>
<dbReference type="InterPro" id="IPR003692">
    <property type="entry name" value="Hydantoinase_B"/>
</dbReference>
<organism evidence="2 3">
    <name type="scientific">Candidimonas nitroreducens</name>
    <dbReference type="NCBI Taxonomy" id="683354"/>
    <lineage>
        <taxon>Bacteria</taxon>
        <taxon>Pseudomonadati</taxon>
        <taxon>Pseudomonadota</taxon>
        <taxon>Betaproteobacteria</taxon>
        <taxon>Burkholderiales</taxon>
        <taxon>Alcaligenaceae</taxon>
        <taxon>Candidimonas</taxon>
    </lineage>
</organism>
<dbReference type="AlphaFoldDB" id="A0A225MWL7"/>
<accession>A0A225MWL7</accession>
<dbReference type="GO" id="GO:0005829">
    <property type="term" value="C:cytosol"/>
    <property type="evidence" value="ECO:0007669"/>
    <property type="project" value="TreeGrafter"/>
</dbReference>
<reference evidence="3" key="1">
    <citation type="submission" date="2017-06" db="EMBL/GenBank/DDBJ databases">
        <title>Herbaspirillum phytohormonus sp. nov., isolated from the root nodule of Robinia pseudoacacia in lead-zinc mine.</title>
        <authorList>
            <person name="Fan M."/>
            <person name="Lin Y."/>
        </authorList>
    </citation>
    <scope>NUCLEOTIDE SEQUENCE [LARGE SCALE GENOMIC DNA]</scope>
    <source>
        <strain evidence="3">SC-089</strain>
    </source>
</reference>
<evidence type="ECO:0000259" key="1">
    <source>
        <dbReference type="Pfam" id="PF02538"/>
    </source>
</evidence>
<dbReference type="InterPro" id="IPR045079">
    <property type="entry name" value="Oxoprolinase-like"/>
</dbReference>